<dbReference type="GO" id="GO:0006508">
    <property type="term" value="P:proteolysis"/>
    <property type="evidence" value="ECO:0007669"/>
    <property type="project" value="InterPro"/>
</dbReference>
<reference evidence="5" key="1">
    <citation type="submission" date="2022-07" db="EMBL/GenBank/DDBJ databases">
        <authorList>
            <person name="Trinca V."/>
            <person name="Uliana J.V.C."/>
            <person name="Torres T.T."/>
            <person name="Ward R.J."/>
            <person name="Monesi N."/>
        </authorList>
    </citation>
    <scope>NUCLEOTIDE SEQUENCE</scope>
    <source>
        <strain evidence="5">HSMRA1968</strain>
        <tissue evidence="5">Whole embryos</tissue>
    </source>
</reference>
<evidence type="ECO:0000259" key="4">
    <source>
        <dbReference type="Pfam" id="PF05649"/>
    </source>
</evidence>
<keyword evidence="3" id="KW-0472">Membrane</keyword>
<comment type="caution">
    <text evidence="5">The sequence shown here is derived from an EMBL/GenBank/DDBJ whole genome shotgun (WGS) entry which is preliminary data.</text>
</comment>
<evidence type="ECO:0000313" key="6">
    <source>
        <dbReference type="Proteomes" id="UP001151699"/>
    </source>
</evidence>
<evidence type="ECO:0000313" key="5">
    <source>
        <dbReference type="EMBL" id="KAJ6637056.1"/>
    </source>
</evidence>
<dbReference type="GO" id="GO:0005886">
    <property type="term" value="C:plasma membrane"/>
    <property type="evidence" value="ECO:0007669"/>
    <property type="project" value="UniProtKB-SubCell"/>
</dbReference>
<dbReference type="InterPro" id="IPR042089">
    <property type="entry name" value="Peptidase_M13_dom_2"/>
</dbReference>
<dbReference type="EMBL" id="WJQU01000003">
    <property type="protein sequence ID" value="KAJ6637056.1"/>
    <property type="molecule type" value="Genomic_DNA"/>
</dbReference>
<name>A0A9Q0MSA3_9DIPT</name>
<dbReference type="OrthoDB" id="7867452at2759"/>
<dbReference type="GO" id="GO:0004222">
    <property type="term" value="F:metalloendopeptidase activity"/>
    <property type="evidence" value="ECO:0007669"/>
    <property type="project" value="InterPro"/>
</dbReference>
<dbReference type="Proteomes" id="UP001151699">
    <property type="component" value="Chromosome X"/>
</dbReference>
<keyword evidence="3" id="KW-1133">Transmembrane helix</keyword>
<dbReference type="SUPFAM" id="SSF55486">
    <property type="entry name" value="Metalloproteases ('zincins'), catalytic domain"/>
    <property type="match status" value="1"/>
</dbReference>
<protein>
    <submittedName>
        <fullName evidence="5">Protein gone early</fullName>
    </submittedName>
</protein>
<dbReference type="Gene3D" id="1.10.1380.10">
    <property type="entry name" value="Neutral endopeptidase , domain2"/>
    <property type="match status" value="1"/>
</dbReference>
<comment type="subcellular location">
    <subcellularLocation>
        <location evidence="1">Cell membrane</location>
        <topology evidence="1">Single-pass type II membrane protein</topology>
    </subcellularLocation>
</comment>
<accession>A0A9Q0MSA3</accession>
<feature type="non-terminal residue" evidence="5">
    <location>
        <position position="489"/>
    </location>
</feature>
<feature type="domain" description="Peptidase M13 N-terminal" evidence="4">
    <location>
        <begin position="75"/>
        <end position="400"/>
    </location>
</feature>
<feature type="transmembrane region" description="Helical" evidence="3">
    <location>
        <begin position="17"/>
        <end position="40"/>
    </location>
</feature>
<dbReference type="Pfam" id="PF05649">
    <property type="entry name" value="Peptidase_M13_N"/>
    <property type="match status" value="1"/>
</dbReference>
<evidence type="ECO:0000256" key="2">
    <source>
        <dbReference type="ARBA" id="ARBA00007357"/>
    </source>
</evidence>
<dbReference type="AlphaFoldDB" id="A0A9Q0MSA3"/>
<evidence type="ECO:0000256" key="3">
    <source>
        <dbReference type="SAM" id="Phobius"/>
    </source>
</evidence>
<comment type="similarity">
    <text evidence="2">Belongs to the peptidase M13 family.</text>
</comment>
<gene>
    <name evidence="5" type="primary">goe_0</name>
    <name evidence="5" type="ORF">Bhyg_09782</name>
</gene>
<dbReference type="PANTHER" id="PTHR11733">
    <property type="entry name" value="ZINC METALLOPROTEASE FAMILY M13 NEPRILYSIN-RELATED"/>
    <property type="match status" value="1"/>
</dbReference>
<proteinExistence type="inferred from homology"/>
<dbReference type="InterPro" id="IPR000718">
    <property type="entry name" value="Peptidase_M13"/>
</dbReference>
<evidence type="ECO:0000256" key="1">
    <source>
        <dbReference type="ARBA" id="ARBA00004401"/>
    </source>
</evidence>
<dbReference type="PROSITE" id="PS51885">
    <property type="entry name" value="NEPRILYSIN"/>
    <property type="match status" value="1"/>
</dbReference>
<organism evidence="5 6">
    <name type="scientific">Pseudolycoriella hygida</name>
    <dbReference type="NCBI Taxonomy" id="35572"/>
    <lineage>
        <taxon>Eukaryota</taxon>
        <taxon>Metazoa</taxon>
        <taxon>Ecdysozoa</taxon>
        <taxon>Arthropoda</taxon>
        <taxon>Hexapoda</taxon>
        <taxon>Insecta</taxon>
        <taxon>Pterygota</taxon>
        <taxon>Neoptera</taxon>
        <taxon>Endopterygota</taxon>
        <taxon>Diptera</taxon>
        <taxon>Nematocera</taxon>
        <taxon>Sciaroidea</taxon>
        <taxon>Sciaridae</taxon>
        <taxon>Pseudolycoriella</taxon>
    </lineage>
</organism>
<dbReference type="PANTHER" id="PTHR11733:SF228">
    <property type="entry name" value="PROTEIN GONE EARLY"/>
    <property type="match status" value="1"/>
</dbReference>
<keyword evidence="6" id="KW-1185">Reference proteome</keyword>
<keyword evidence="3" id="KW-0812">Transmembrane</keyword>
<sequence>AYEAVWTKLDISQKARLPFLIINALCVVLLVILAIMVGLWPNIPNYMREDVCVEKECMESSSQILLSANITEDVCRNPYAWACGKFEDEYLNRIEPHNFLGEWNTKSSADYEEISRIHAFITQMPIAGNTYSAQSILKGLYSACMTSETSAKYQDDFELKQTIFSLRGWEYGENWHANSWDLDEALTTIQSKYGVFPFFKISVENRNSAPFGNIVKISEGEYGLPHKMFYNLSPNHKIISAYQLLLRDFAINFGVVSEMAKKFASHVFHFEQRIVNSLPEVRESGIFTLAKVQKMAPSLPITETITATFPKLNDRTLILVEDVKLLKELSTIVSTTDETPLNNFITWSISRHFLPFMSREYRAALEEFHSKIYGFETAQPTWYFCSRLLRNWMPFAIDSLRQNPQLIVAATPVTYTSICKCISIENIGTEVDDKNVDTLNAVRMEFSMPSSAKILGNARMENHNLLLIKIPNAINKSQLSNEIKIKLKF</sequence>
<feature type="non-terminal residue" evidence="5">
    <location>
        <position position="1"/>
    </location>
</feature>
<dbReference type="InterPro" id="IPR008753">
    <property type="entry name" value="Peptidase_M13_N"/>
</dbReference>